<evidence type="ECO:0000256" key="1">
    <source>
        <dbReference type="ARBA" id="ARBA00004651"/>
    </source>
</evidence>
<keyword evidence="5 6" id="KW-0472">Membrane</keyword>
<dbReference type="EMBL" id="JBJXVJ010000002">
    <property type="protein sequence ID" value="MFN1217452.1"/>
    <property type="molecule type" value="Genomic_DNA"/>
</dbReference>
<keyword evidence="4 6" id="KW-1133">Transmembrane helix</keyword>
<feature type="transmembrane region" description="Helical" evidence="6">
    <location>
        <begin position="81"/>
        <end position="103"/>
    </location>
</feature>
<feature type="transmembrane region" description="Helical" evidence="6">
    <location>
        <begin position="255"/>
        <end position="277"/>
    </location>
</feature>
<evidence type="ECO:0000256" key="5">
    <source>
        <dbReference type="ARBA" id="ARBA00023136"/>
    </source>
</evidence>
<keyword evidence="3 6" id="KW-0812">Transmembrane</keyword>
<feature type="transmembrane region" description="Helical" evidence="6">
    <location>
        <begin position="12"/>
        <end position="30"/>
    </location>
</feature>
<dbReference type="PANTHER" id="PTHR30250">
    <property type="entry name" value="PST FAMILY PREDICTED COLANIC ACID TRANSPORTER"/>
    <property type="match status" value="1"/>
</dbReference>
<feature type="transmembrane region" description="Helical" evidence="6">
    <location>
        <begin position="118"/>
        <end position="135"/>
    </location>
</feature>
<dbReference type="Proteomes" id="UP001634154">
    <property type="component" value="Unassembled WGS sequence"/>
</dbReference>
<keyword evidence="2" id="KW-1003">Cell membrane</keyword>
<feature type="transmembrane region" description="Helical" evidence="6">
    <location>
        <begin position="390"/>
        <end position="412"/>
    </location>
</feature>
<sequence length="492" mass="56584">MSVVARQGFKYSIIGYIGFLLGTISAIFIFPSNFEFYGQLRYILPTAEMLVPVVVLGISYSNVKFFHRVEKDGRKQNMLSLSLLVIFINFIIFMGVFFILPYLFPKFTHTEAWKLKEMVLPLILILAFCAIFNKYTSNYKRIVVSNIFDNLFPKIANLGAFCLFVYFSLSQQIAFAFFFGMFALMLFGYIYYANRLERINLDFSTDYFKKDDFWKEFFNYSFFGFLGTFGNYLAINNFMIGEFMGMEEVGIYSVLYALISLISVPQLGLFNISAPIISKTLADGDMEELDRFHKKTSLSLYFLGAILFACIMVGFPYLTKFMPENGTMLREYEPVVWIWGSAVLIDLATGFNGNIISLSKYYRFNILIMVLLAGLTVGLNYYFIKNTDLKLIGIALSTAISLTTYNVIKIAFNYFVFKVSPLTIEMIFVSIICTLAITVAIVLPNFNNNFINLVYKPAVVLILIYIGNYFTKVFPLEDYLNIKFIKSIFKFK</sequence>
<evidence type="ECO:0000256" key="4">
    <source>
        <dbReference type="ARBA" id="ARBA00022989"/>
    </source>
</evidence>
<dbReference type="PANTHER" id="PTHR30250:SF11">
    <property type="entry name" value="O-ANTIGEN TRANSPORTER-RELATED"/>
    <property type="match status" value="1"/>
</dbReference>
<evidence type="ECO:0000313" key="7">
    <source>
        <dbReference type="EMBL" id="KXH79187.1"/>
    </source>
</evidence>
<feature type="transmembrane region" description="Helical" evidence="6">
    <location>
        <begin position="42"/>
        <end position="60"/>
    </location>
</feature>
<dbReference type="Proteomes" id="UP000070513">
    <property type="component" value="Unassembled WGS sequence"/>
</dbReference>
<protein>
    <submittedName>
        <fullName evidence="7 8">Polysaccharide biosynthesis protein</fullName>
    </submittedName>
</protein>
<feature type="transmembrane region" description="Helical" evidence="6">
    <location>
        <begin position="173"/>
        <end position="192"/>
    </location>
</feature>
<feature type="transmembrane region" description="Helical" evidence="6">
    <location>
        <begin position="298"/>
        <end position="317"/>
    </location>
</feature>
<proteinExistence type="predicted"/>
<name>A0A135W2S1_9FLAO</name>
<organism evidence="7 9">
    <name type="scientific">Chryseobacterium kwangjuense</name>
    <dbReference type="NCBI Taxonomy" id="267125"/>
    <lineage>
        <taxon>Bacteria</taxon>
        <taxon>Pseudomonadati</taxon>
        <taxon>Bacteroidota</taxon>
        <taxon>Flavobacteriia</taxon>
        <taxon>Flavobacteriales</taxon>
        <taxon>Weeksellaceae</taxon>
        <taxon>Chryseobacterium group</taxon>
        <taxon>Chryseobacterium</taxon>
    </lineage>
</organism>
<evidence type="ECO:0000256" key="6">
    <source>
        <dbReference type="SAM" id="Phobius"/>
    </source>
</evidence>
<reference evidence="9" key="1">
    <citation type="submission" date="2015-12" db="EMBL/GenBank/DDBJ databases">
        <title>Genome sequence of a biocontrol rhizobacterium Chryseobacterium kwangjuense strain KJ1R5 isolated from pepper (Capsicum annuum L.).</title>
        <authorList>
            <person name="Jeong J.-J."/>
            <person name="Park H."/>
            <person name="Mannaa M."/>
            <person name="Sang M.K."/>
            <person name="Choi I.-G."/>
            <person name="Kim K.D."/>
        </authorList>
    </citation>
    <scope>NUCLEOTIDE SEQUENCE [LARGE SCALE GENOMIC DNA]</scope>
    <source>
        <strain evidence="9">KJ1R5</strain>
    </source>
</reference>
<comment type="caution">
    <text evidence="7">The sequence shown here is derived from an EMBL/GenBank/DDBJ whole genome shotgun (WGS) entry which is preliminary data.</text>
</comment>
<feature type="transmembrane region" description="Helical" evidence="6">
    <location>
        <begin position="147"/>
        <end position="167"/>
    </location>
</feature>
<gene>
    <name evidence="8" type="ORF">ACKW6Q_10840</name>
    <name evidence="7" type="ORF">AU378_21310</name>
</gene>
<feature type="transmembrane region" description="Helical" evidence="6">
    <location>
        <begin position="337"/>
        <end position="357"/>
    </location>
</feature>
<reference evidence="7" key="2">
    <citation type="submission" date="2015-12" db="EMBL/GenBank/DDBJ databases">
        <authorList>
            <person name="Shamseldin A."/>
            <person name="Moawad H."/>
            <person name="Abd El-Rahim W.M."/>
            <person name="Sadowsky M.J."/>
        </authorList>
    </citation>
    <scope>NUCLEOTIDE SEQUENCE</scope>
    <source>
        <strain evidence="7">KJ1R5</strain>
    </source>
</reference>
<evidence type="ECO:0000256" key="2">
    <source>
        <dbReference type="ARBA" id="ARBA00022475"/>
    </source>
</evidence>
<reference evidence="8 10" key="4">
    <citation type="submission" date="2024-12" db="EMBL/GenBank/DDBJ databases">
        <title>Draft genome sequence of Chryseobacterium kwangjuense AG447.</title>
        <authorList>
            <person name="Cheptsov V.S."/>
            <person name="Belov A."/>
            <person name="Zavarzina A.G."/>
        </authorList>
    </citation>
    <scope>NUCLEOTIDE SEQUENCE [LARGE SCALE GENOMIC DNA]</scope>
    <source>
        <strain evidence="8 10">AG447</strain>
    </source>
</reference>
<keyword evidence="10" id="KW-1185">Reference proteome</keyword>
<comment type="subcellular location">
    <subcellularLocation>
        <location evidence="1">Cell membrane</location>
        <topology evidence="1">Multi-pass membrane protein</topology>
    </subcellularLocation>
</comment>
<dbReference type="RefSeq" id="WP_062653783.1">
    <property type="nucleotide sequence ID" value="NZ_JBJXVJ010000002.1"/>
</dbReference>
<reference evidence="7 9" key="3">
    <citation type="journal article" date="2016" name="Genome Announc.">
        <title>Draft Genome Sequence of a Biocontrol Rhizobacterium, Chryseobacterium kwangjuense Strain KJ1R5, Isolated from Pepper (Capsicum annuum).</title>
        <authorList>
            <person name="Jeong J.J."/>
            <person name="Park H."/>
            <person name="Park B.H."/>
            <person name="Mannaa M."/>
            <person name="Sang M.K."/>
            <person name="Choi I.G."/>
            <person name="Kim K.D."/>
        </authorList>
    </citation>
    <scope>NUCLEOTIDE SEQUENCE [LARGE SCALE GENOMIC DNA]</scope>
    <source>
        <strain evidence="7 9">KJ1R5</strain>
    </source>
</reference>
<feature type="transmembrane region" description="Helical" evidence="6">
    <location>
        <begin position="217"/>
        <end position="235"/>
    </location>
</feature>
<evidence type="ECO:0000313" key="10">
    <source>
        <dbReference type="Proteomes" id="UP001634154"/>
    </source>
</evidence>
<dbReference type="InterPro" id="IPR050833">
    <property type="entry name" value="Poly_Biosynth_Transport"/>
</dbReference>
<evidence type="ECO:0000313" key="9">
    <source>
        <dbReference type="Proteomes" id="UP000070513"/>
    </source>
</evidence>
<dbReference type="OrthoDB" id="88014at2"/>
<feature type="transmembrane region" description="Helical" evidence="6">
    <location>
        <begin position="424"/>
        <end position="444"/>
    </location>
</feature>
<feature type="transmembrane region" description="Helical" evidence="6">
    <location>
        <begin position="450"/>
        <end position="470"/>
    </location>
</feature>
<evidence type="ECO:0000256" key="3">
    <source>
        <dbReference type="ARBA" id="ARBA00022692"/>
    </source>
</evidence>
<dbReference type="GO" id="GO:0005886">
    <property type="term" value="C:plasma membrane"/>
    <property type="evidence" value="ECO:0007669"/>
    <property type="project" value="UniProtKB-SubCell"/>
</dbReference>
<dbReference type="AlphaFoldDB" id="A0A135W2S1"/>
<evidence type="ECO:0000313" key="8">
    <source>
        <dbReference type="EMBL" id="MFN1217452.1"/>
    </source>
</evidence>
<dbReference type="EMBL" id="LPUR01000019">
    <property type="protein sequence ID" value="KXH79187.1"/>
    <property type="molecule type" value="Genomic_DNA"/>
</dbReference>
<accession>A0A135W2S1</accession>
<feature type="transmembrane region" description="Helical" evidence="6">
    <location>
        <begin position="364"/>
        <end position="384"/>
    </location>
</feature>